<evidence type="ECO:0000256" key="2">
    <source>
        <dbReference type="ARBA" id="ARBA00012652"/>
    </source>
</evidence>
<comment type="catalytic activity">
    <reaction evidence="1">
        <text>Hydrolysis of terminal non-reducing alpha-L-rhamnose residues in alpha-L-rhamnosides.</text>
        <dbReference type="EC" id="3.2.1.40"/>
    </reaction>
</comment>
<dbReference type="SUPFAM" id="SSF48208">
    <property type="entry name" value="Six-hairpin glycosidases"/>
    <property type="match status" value="1"/>
</dbReference>
<name>K1SL65_9ZZZZ</name>
<dbReference type="InterPro" id="IPR008928">
    <property type="entry name" value="6-hairpin_glycosidase_sf"/>
</dbReference>
<proteinExistence type="predicted"/>
<dbReference type="Pfam" id="PF17389">
    <property type="entry name" value="Bac_rhamnosid6H"/>
    <property type="match status" value="1"/>
</dbReference>
<dbReference type="InterPro" id="IPR012341">
    <property type="entry name" value="6hp_glycosidase-like_sf"/>
</dbReference>
<feature type="non-terminal residue" evidence="4">
    <location>
        <position position="1"/>
    </location>
</feature>
<evidence type="ECO:0000313" key="4">
    <source>
        <dbReference type="EMBL" id="EKC54525.1"/>
    </source>
</evidence>
<comment type="caution">
    <text evidence="4">The sequence shown here is derived from an EMBL/GenBank/DDBJ whole genome shotgun (WGS) entry which is preliminary data.</text>
</comment>
<reference evidence="4" key="1">
    <citation type="journal article" date="2013" name="Environ. Microbiol.">
        <title>Microbiota from the distal guts of lean and obese adolescents exhibit partial functional redundancy besides clear differences in community structure.</title>
        <authorList>
            <person name="Ferrer M."/>
            <person name="Ruiz A."/>
            <person name="Lanza F."/>
            <person name="Haange S.B."/>
            <person name="Oberbach A."/>
            <person name="Till H."/>
            <person name="Bargiela R."/>
            <person name="Campoy C."/>
            <person name="Segura M.T."/>
            <person name="Richter M."/>
            <person name="von Bergen M."/>
            <person name="Seifert J."/>
            <person name="Suarez A."/>
        </authorList>
    </citation>
    <scope>NUCLEOTIDE SEQUENCE</scope>
</reference>
<evidence type="ECO:0000259" key="3">
    <source>
        <dbReference type="Pfam" id="PF17389"/>
    </source>
</evidence>
<dbReference type="Gene3D" id="1.50.10.10">
    <property type="match status" value="1"/>
</dbReference>
<sequence>QQNIQWSQRDNFLDIPTDCPQRSERLGWTGDVTAFCPTAAFNKNIMPFMTKWLRDLASELGPDVSMPQVVPNILGNQQDGAAFWGDVVTVLPWTLYRAYGDKRILQHSYDSMKHWVEFIESQCGENGLWQTGFQYGDWLGLDAEANALGDERKGATDDYFTANVCFAWSLQILADTAAVFAVRRGRAPLEPPP</sequence>
<feature type="domain" description="Alpha-L-rhamnosidase six-hairpin glycosidase" evidence="3">
    <location>
        <begin position="2"/>
        <end position="180"/>
    </location>
</feature>
<dbReference type="EMBL" id="AJWY01010794">
    <property type="protein sequence ID" value="EKC54525.1"/>
    <property type="molecule type" value="Genomic_DNA"/>
</dbReference>
<dbReference type="PANTHER" id="PTHR33307">
    <property type="entry name" value="ALPHA-RHAMNOSIDASE (EUROFUNG)"/>
    <property type="match status" value="1"/>
</dbReference>
<gene>
    <name evidence="4" type="ORF">LEA_15809</name>
</gene>
<evidence type="ECO:0000256" key="1">
    <source>
        <dbReference type="ARBA" id="ARBA00001445"/>
    </source>
</evidence>
<dbReference type="PANTHER" id="PTHR33307:SF6">
    <property type="entry name" value="ALPHA-RHAMNOSIDASE (EUROFUNG)-RELATED"/>
    <property type="match status" value="1"/>
</dbReference>
<dbReference type="InterPro" id="IPR035396">
    <property type="entry name" value="Bac_rhamnosid6H"/>
</dbReference>
<protein>
    <recommendedName>
        <fullName evidence="2">alpha-L-rhamnosidase</fullName>
        <ecNumber evidence="2">3.2.1.40</ecNumber>
    </recommendedName>
</protein>
<dbReference type="AlphaFoldDB" id="K1SL65"/>
<dbReference type="GO" id="GO:0005975">
    <property type="term" value="P:carbohydrate metabolic process"/>
    <property type="evidence" value="ECO:0007669"/>
    <property type="project" value="InterPro"/>
</dbReference>
<dbReference type="InterPro" id="IPR016007">
    <property type="entry name" value="Alpha_rhamnosid"/>
</dbReference>
<organism evidence="4">
    <name type="scientific">human gut metagenome</name>
    <dbReference type="NCBI Taxonomy" id="408170"/>
    <lineage>
        <taxon>unclassified sequences</taxon>
        <taxon>metagenomes</taxon>
        <taxon>organismal metagenomes</taxon>
    </lineage>
</organism>
<accession>K1SL65</accession>
<dbReference type="GO" id="GO:0030596">
    <property type="term" value="F:alpha-L-rhamnosidase activity"/>
    <property type="evidence" value="ECO:0007669"/>
    <property type="project" value="UniProtKB-EC"/>
</dbReference>
<dbReference type="EC" id="3.2.1.40" evidence="2"/>